<evidence type="ECO:0000313" key="4">
    <source>
        <dbReference type="Proteomes" id="UP000763641"/>
    </source>
</evidence>
<evidence type="ECO:0000313" key="3">
    <source>
        <dbReference type="EMBL" id="MBM6576927.1"/>
    </source>
</evidence>
<gene>
    <name evidence="3" type="ORF">ILT43_11120</name>
</gene>
<evidence type="ECO:0000256" key="1">
    <source>
        <dbReference type="SAM" id="SignalP"/>
    </source>
</evidence>
<accession>A0ABS2D7L5</accession>
<feature type="signal peptide" evidence="1">
    <location>
        <begin position="1"/>
        <end position="29"/>
    </location>
</feature>
<evidence type="ECO:0000259" key="2">
    <source>
        <dbReference type="Pfam" id="PF07486"/>
    </source>
</evidence>
<dbReference type="Proteomes" id="UP000763641">
    <property type="component" value="Unassembled WGS sequence"/>
</dbReference>
<organism evidence="3 4">
    <name type="scientific">Sphingomonas longa</name>
    <dbReference type="NCBI Taxonomy" id="2778730"/>
    <lineage>
        <taxon>Bacteria</taxon>
        <taxon>Pseudomonadati</taxon>
        <taxon>Pseudomonadota</taxon>
        <taxon>Alphaproteobacteria</taxon>
        <taxon>Sphingomonadales</taxon>
        <taxon>Sphingomonadaceae</taxon>
        <taxon>Sphingomonas</taxon>
    </lineage>
</organism>
<keyword evidence="3" id="KW-0378">Hydrolase</keyword>
<keyword evidence="1" id="KW-0732">Signal</keyword>
<dbReference type="RefSeq" id="WP_204199036.1">
    <property type="nucleotide sequence ID" value="NZ_JAFEMC010000003.1"/>
</dbReference>
<comment type="caution">
    <text evidence="3">The sequence shown here is derived from an EMBL/GenBank/DDBJ whole genome shotgun (WGS) entry which is preliminary data.</text>
</comment>
<name>A0ABS2D7L5_9SPHN</name>
<reference evidence="3 4" key="1">
    <citation type="submission" date="2020-12" db="EMBL/GenBank/DDBJ databases">
        <title>Sphingomonas sp.</title>
        <authorList>
            <person name="Kim M.K."/>
        </authorList>
    </citation>
    <scope>NUCLEOTIDE SEQUENCE [LARGE SCALE GENOMIC DNA]</scope>
    <source>
        <strain evidence="3 4">BT552</strain>
    </source>
</reference>
<sequence length="198" mass="20639">MTVFARFATAATMSLALAGLLGTSTPTLAQEVQTSVAVSAPAVESTVEQTAPVETATTDSFDTLADAVDAHDDNATASTSAMRCLAGAIYFESKGEPLSGQLAVAQVILNRVKSGRFPTDVCAVVKQRGQFGFVRGGEIPAVNEGARSWRTAIAVARVAMADMWKAAAPKALYFNTPGRLPGSGLTKIAAIGNHIFYR</sequence>
<feature type="chain" id="PRO_5047486493" evidence="1">
    <location>
        <begin position="30"/>
        <end position="198"/>
    </location>
</feature>
<dbReference type="Pfam" id="PF07486">
    <property type="entry name" value="Hydrolase_2"/>
    <property type="match status" value="1"/>
</dbReference>
<dbReference type="GO" id="GO:0016787">
    <property type="term" value="F:hydrolase activity"/>
    <property type="evidence" value="ECO:0007669"/>
    <property type="project" value="UniProtKB-KW"/>
</dbReference>
<proteinExistence type="predicted"/>
<protein>
    <submittedName>
        <fullName evidence="3">Cell wall hydrolase</fullName>
    </submittedName>
</protein>
<feature type="domain" description="Cell wall hydrolase SleB" evidence="2">
    <location>
        <begin position="95"/>
        <end position="197"/>
    </location>
</feature>
<dbReference type="Gene3D" id="1.10.10.2520">
    <property type="entry name" value="Cell wall hydrolase SleB, domain 1"/>
    <property type="match status" value="1"/>
</dbReference>
<keyword evidence="4" id="KW-1185">Reference proteome</keyword>
<dbReference type="EMBL" id="JAFEMC010000003">
    <property type="protein sequence ID" value="MBM6576927.1"/>
    <property type="molecule type" value="Genomic_DNA"/>
</dbReference>
<dbReference type="InterPro" id="IPR011105">
    <property type="entry name" value="Cell_wall_hydrolase_SleB"/>
</dbReference>
<dbReference type="InterPro" id="IPR042047">
    <property type="entry name" value="SleB_dom1"/>
</dbReference>